<comment type="caution">
    <text evidence="4">The sequence shown here is derived from an EMBL/GenBank/DDBJ whole genome shotgun (WGS) entry which is preliminary data.</text>
</comment>
<dbReference type="Proteomes" id="UP001165121">
    <property type="component" value="Unassembled WGS sequence"/>
</dbReference>
<name>A0A9W6Y3N0_9STRA</name>
<dbReference type="PANTHER" id="PTHR37984:SF5">
    <property type="entry name" value="PROTEIN NYNRIN-LIKE"/>
    <property type="match status" value="1"/>
</dbReference>
<dbReference type="CDD" id="cd09274">
    <property type="entry name" value="RNase_HI_RT_Ty3"/>
    <property type="match status" value="1"/>
</dbReference>
<keyword evidence="1" id="KW-0511">Multifunctional enzyme</keyword>
<dbReference type="SUPFAM" id="SSF56672">
    <property type="entry name" value="DNA/RNA polymerases"/>
    <property type="match status" value="1"/>
</dbReference>
<feature type="domain" description="Reverse transcriptase" evidence="2">
    <location>
        <begin position="2"/>
        <end position="122"/>
    </location>
</feature>
<reference evidence="4" key="1">
    <citation type="submission" date="2023-04" db="EMBL/GenBank/DDBJ databases">
        <title>Phytophthora fragariaefolia NBRC 109709.</title>
        <authorList>
            <person name="Ichikawa N."/>
            <person name="Sato H."/>
            <person name="Tonouchi N."/>
        </authorList>
    </citation>
    <scope>NUCLEOTIDE SEQUENCE</scope>
    <source>
        <strain evidence="4">NBRC 109709</strain>
    </source>
</reference>
<gene>
    <name evidence="4" type="ORF">Pfra01_002137900</name>
</gene>
<protein>
    <submittedName>
        <fullName evidence="4">Unnamed protein product</fullName>
    </submittedName>
</protein>
<accession>A0A9W6Y3N0</accession>
<dbReference type="PANTHER" id="PTHR37984">
    <property type="entry name" value="PROTEIN CBG26694"/>
    <property type="match status" value="1"/>
</dbReference>
<dbReference type="InterPro" id="IPR050951">
    <property type="entry name" value="Retrovirus_Pol_polyprotein"/>
</dbReference>
<evidence type="ECO:0000259" key="3">
    <source>
        <dbReference type="Pfam" id="PF17919"/>
    </source>
</evidence>
<evidence type="ECO:0000313" key="5">
    <source>
        <dbReference type="Proteomes" id="UP001165121"/>
    </source>
</evidence>
<evidence type="ECO:0000313" key="4">
    <source>
        <dbReference type="EMBL" id="GMF52310.1"/>
    </source>
</evidence>
<dbReference type="GO" id="GO:0003824">
    <property type="term" value="F:catalytic activity"/>
    <property type="evidence" value="ECO:0007669"/>
    <property type="project" value="UniProtKB-KW"/>
</dbReference>
<dbReference type="EMBL" id="BSXT01003074">
    <property type="protein sequence ID" value="GMF52310.1"/>
    <property type="molecule type" value="Genomic_DNA"/>
</dbReference>
<organism evidence="4 5">
    <name type="scientific">Phytophthora fragariaefolia</name>
    <dbReference type="NCBI Taxonomy" id="1490495"/>
    <lineage>
        <taxon>Eukaryota</taxon>
        <taxon>Sar</taxon>
        <taxon>Stramenopiles</taxon>
        <taxon>Oomycota</taxon>
        <taxon>Peronosporomycetes</taxon>
        <taxon>Peronosporales</taxon>
        <taxon>Peronosporaceae</taxon>
        <taxon>Phytophthora</taxon>
    </lineage>
</organism>
<dbReference type="InterPro" id="IPR041577">
    <property type="entry name" value="RT_RNaseH_2"/>
</dbReference>
<dbReference type="AlphaFoldDB" id="A0A9W6Y3N0"/>
<dbReference type="Gene3D" id="3.30.70.270">
    <property type="match status" value="2"/>
</dbReference>
<proteinExistence type="predicted"/>
<keyword evidence="5" id="KW-1185">Reference proteome</keyword>
<dbReference type="FunFam" id="3.30.70.270:FF:000020">
    <property type="entry name" value="Transposon Tf2-6 polyprotein-like Protein"/>
    <property type="match status" value="1"/>
</dbReference>
<dbReference type="InterPro" id="IPR043128">
    <property type="entry name" value="Rev_trsase/Diguanyl_cyclase"/>
</dbReference>
<dbReference type="CDD" id="cd01647">
    <property type="entry name" value="RT_LTR"/>
    <property type="match status" value="1"/>
</dbReference>
<feature type="domain" description="Reverse transcriptase/retrotransposon-derived protein RNase H-like" evidence="3">
    <location>
        <begin position="185"/>
        <end position="283"/>
    </location>
</feature>
<dbReference type="InterPro" id="IPR043502">
    <property type="entry name" value="DNA/RNA_pol_sf"/>
</dbReference>
<evidence type="ECO:0000256" key="1">
    <source>
        <dbReference type="ARBA" id="ARBA00023268"/>
    </source>
</evidence>
<evidence type="ECO:0000259" key="2">
    <source>
        <dbReference type="Pfam" id="PF00078"/>
    </source>
</evidence>
<dbReference type="InterPro" id="IPR000477">
    <property type="entry name" value="RT_dom"/>
</dbReference>
<dbReference type="Gene3D" id="3.10.10.10">
    <property type="entry name" value="HIV Type 1 Reverse Transcriptase, subunit A, domain 1"/>
    <property type="match status" value="1"/>
</dbReference>
<dbReference type="Pfam" id="PF17919">
    <property type="entry name" value="RT_RNaseH_2"/>
    <property type="match status" value="1"/>
</dbReference>
<dbReference type="Pfam" id="PF00078">
    <property type="entry name" value="RVT_1"/>
    <property type="match status" value="1"/>
</dbReference>
<sequence>MQGAVVFTILDLASGYHQMRMAPNSKQFTVFRTNHEIYQWNVASMGLAGMPGTWTRLMRKVLCHFSFVVVYLDDICIFSKSMDEHVRHLRQVCEVLRANKLYARPDKGDFGQSSVDFLGHTISVDGLHVDSRKTRAIAEWPETSSVKELQRFLGLAGYYRRFINPFAALVLPLSQLTKKDVDWMWSDEQRQAFNAIKLALQHAPVLQLPDFDKPFNITTDVSHSCIGGVLSQLHDGHDLPVAFFSKKLGPHELNWPVHEKELFAIKQALMRWRHYVHGTPFDIYTDNSACKWFLRHPRVSGRLARWLDVFAGFQFTLHHRPGVQNVVADALSRPPEPLLKQGGVTVMMKWRSLTSQCALTTWSVPPATHGLNRITDTPGFLPTCWPSLYATRRSCSASVLQPKRRVGAMQLKFACSCTQPQWLRQQRLARFNWLLKPESAFKRRMLKIRCLRRCEEQSLRTVPTNCFKVSST</sequence>
<dbReference type="OrthoDB" id="163970at2759"/>